<name>A0A8S1C2Y6_9INSE</name>
<dbReference type="SMART" id="SM00391">
    <property type="entry name" value="MBD"/>
    <property type="match status" value="1"/>
</dbReference>
<dbReference type="Gene3D" id="3.30.890.10">
    <property type="entry name" value="Methyl-cpg-binding Protein 2, Chain A"/>
    <property type="match status" value="1"/>
</dbReference>
<dbReference type="AlphaFoldDB" id="A0A8S1C2Y6"/>
<dbReference type="PROSITE" id="PS50982">
    <property type="entry name" value="MBD"/>
    <property type="match status" value="1"/>
</dbReference>
<dbReference type="Proteomes" id="UP000494165">
    <property type="component" value="Unassembled WGS sequence"/>
</dbReference>
<proteinExistence type="predicted"/>
<gene>
    <name evidence="2" type="ORF">CLODIP_2_CD04953</name>
</gene>
<dbReference type="InterPro" id="IPR001739">
    <property type="entry name" value="Methyl_CpG_DNA-bd"/>
</dbReference>
<evidence type="ECO:0000313" key="2">
    <source>
        <dbReference type="EMBL" id="CAB3362325.1"/>
    </source>
</evidence>
<comment type="caution">
    <text evidence="2">The sequence shown here is derived from an EMBL/GenBank/DDBJ whole genome shotgun (WGS) entry which is preliminary data.</text>
</comment>
<sequence length="256" mass="29220">MCTHVCANSSQNRAIRGQRQILCTGRSQRSPKQIALAFLNLCKMVFNKRLLTERVEESLVNGFTRQLVTRGSGKTKGGIDIYVFAPDRTRFRSRVELKQYLKNYEGEKIDPDVAFRRPTKNKIKMVKMHSKDKFQNKKILRVKLANIKKGSQLTLRQVDQLAGKAGLPIVKVSLERLEAEEVDTGHREPDVGEDSDVAEDDFFNHFTMIHGDHHSGMELDKEHSNEMNFTSNVPSDAEGNTFSCCLLADHPRSYYF</sequence>
<dbReference type="SUPFAM" id="SSF54171">
    <property type="entry name" value="DNA-binding domain"/>
    <property type="match status" value="1"/>
</dbReference>
<evidence type="ECO:0000313" key="3">
    <source>
        <dbReference type="Proteomes" id="UP000494165"/>
    </source>
</evidence>
<feature type="domain" description="MBD" evidence="1">
    <location>
        <begin position="49"/>
        <end position="122"/>
    </location>
</feature>
<dbReference type="GO" id="GO:0003677">
    <property type="term" value="F:DNA binding"/>
    <property type="evidence" value="ECO:0007669"/>
    <property type="project" value="InterPro"/>
</dbReference>
<evidence type="ECO:0000259" key="1">
    <source>
        <dbReference type="PROSITE" id="PS50982"/>
    </source>
</evidence>
<dbReference type="InterPro" id="IPR016177">
    <property type="entry name" value="DNA-bd_dom_sf"/>
</dbReference>
<dbReference type="Pfam" id="PF01429">
    <property type="entry name" value="MBD"/>
    <property type="match status" value="1"/>
</dbReference>
<protein>
    <recommendedName>
        <fullName evidence="1">MBD domain-containing protein</fullName>
    </recommendedName>
</protein>
<dbReference type="EMBL" id="CADEPI010000008">
    <property type="protein sequence ID" value="CAB3362325.1"/>
    <property type="molecule type" value="Genomic_DNA"/>
</dbReference>
<accession>A0A8S1C2Y6</accession>
<reference evidence="2 3" key="1">
    <citation type="submission" date="2020-04" db="EMBL/GenBank/DDBJ databases">
        <authorList>
            <person name="Alioto T."/>
            <person name="Alioto T."/>
            <person name="Gomez Garrido J."/>
        </authorList>
    </citation>
    <scope>NUCLEOTIDE SEQUENCE [LARGE SCALE GENOMIC DNA]</scope>
</reference>
<keyword evidence="3" id="KW-1185">Reference proteome</keyword>
<organism evidence="2 3">
    <name type="scientific">Cloeon dipterum</name>
    <dbReference type="NCBI Taxonomy" id="197152"/>
    <lineage>
        <taxon>Eukaryota</taxon>
        <taxon>Metazoa</taxon>
        <taxon>Ecdysozoa</taxon>
        <taxon>Arthropoda</taxon>
        <taxon>Hexapoda</taxon>
        <taxon>Insecta</taxon>
        <taxon>Pterygota</taxon>
        <taxon>Palaeoptera</taxon>
        <taxon>Ephemeroptera</taxon>
        <taxon>Pisciforma</taxon>
        <taxon>Baetidae</taxon>
        <taxon>Cloeon</taxon>
    </lineage>
</organism>